<dbReference type="EMBL" id="CAMPGE010012632">
    <property type="protein sequence ID" value="CAI2371402.1"/>
    <property type="molecule type" value="Genomic_DNA"/>
</dbReference>
<proteinExistence type="predicted"/>
<keyword evidence="2" id="KW-0812">Transmembrane</keyword>
<evidence type="ECO:0000313" key="3">
    <source>
        <dbReference type="EMBL" id="CAI2371402.1"/>
    </source>
</evidence>
<feature type="compositionally biased region" description="Basic and acidic residues" evidence="1">
    <location>
        <begin position="248"/>
        <end position="267"/>
    </location>
</feature>
<evidence type="ECO:0000256" key="2">
    <source>
        <dbReference type="SAM" id="Phobius"/>
    </source>
</evidence>
<accession>A0AAD1UME1</accession>
<sequence>MSSIPLLLYGILVVEGLILLPAISGMPTSTQAFLSQENRLLESENPAIIVLFINKDQNLLVEQCDIQEGQSQNESNLLSIKLKENIPCEMNLQEKFMRIQEINLENDDVKKKTLDIYSMKHDGKLKLLQRDNSSEHNIRIEDSKRIYLYSSLNEKINIKLTKKDRIIRSLQEEKDEHNNLLIRIIFILLKFYFIAGILMLVVWIFMTCIRFNQRLVQWRVAKFNSEQLKISSISKHLYHDSSTIISHGEESKVSDSDQSSNHKRESTGRPLEQDSCPDSSASEVPSQPTLSNPGLGLAKNIIMSAFKEKTITLQERTPNEP</sequence>
<protein>
    <submittedName>
        <fullName evidence="3">Uncharacterized protein</fullName>
    </submittedName>
</protein>
<name>A0AAD1UME1_EUPCR</name>
<keyword evidence="2" id="KW-0472">Membrane</keyword>
<evidence type="ECO:0000313" key="4">
    <source>
        <dbReference type="Proteomes" id="UP001295684"/>
    </source>
</evidence>
<keyword evidence="2" id="KW-1133">Transmembrane helix</keyword>
<evidence type="ECO:0000256" key="1">
    <source>
        <dbReference type="SAM" id="MobiDB-lite"/>
    </source>
</evidence>
<keyword evidence="4" id="KW-1185">Reference proteome</keyword>
<dbReference type="Proteomes" id="UP001295684">
    <property type="component" value="Unassembled WGS sequence"/>
</dbReference>
<feature type="transmembrane region" description="Helical" evidence="2">
    <location>
        <begin position="180"/>
        <end position="206"/>
    </location>
</feature>
<dbReference type="AlphaFoldDB" id="A0AAD1UME1"/>
<comment type="caution">
    <text evidence="3">The sequence shown here is derived from an EMBL/GenBank/DDBJ whole genome shotgun (WGS) entry which is preliminary data.</text>
</comment>
<gene>
    <name evidence="3" type="ORF">ECRASSUSDP1_LOCUS12724</name>
</gene>
<feature type="compositionally biased region" description="Polar residues" evidence="1">
    <location>
        <begin position="276"/>
        <end position="292"/>
    </location>
</feature>
<feature type="transmembrane region" description="Helical" evidence="2">
    <location>
        <begin position="6"/>
        <end position="23"/>
    </location>
</feature>
<organism evidence="3 4">
    <name type="scientific">Euplotes crassus</name>
    <dbReference type="NCBI Taxonomy" id="5936"/>
    <lineage>
        <taxon>Eukaryota</taxon>
        <taxon>Sar</taxon>
        <taxon>Alveolata</taxon>
        <taxon>Ciliophora</taxon>
        <taxon>Intramacronucleata</taxon>
        <taxon>Spirotrichea</taxon>
        <taxon>Hypotrichia</taxon>
        <taxon>Euplotida</taxon>
        <taxon>Euplotidae</taxon>
        <taxon>Moneuplotes</taxon>
    </lineage>
</organism>
<reference evidence="3" key="1">
    <citation type="submission" date="2023-07" db="EMBL/GenBank/DDBJ databases">
        <authorList>
            <consortium name="AG Swart"/>
            <person name="Singh M."/>
            <person name="Singh A."/>
            <person name="Seah K."/>
            <person name="Emmerich C."/>
        </authorList>
    </citation>
    <scope>NUCLEOTIDE SEQUENCE</scope>
    <source>
        <strain evidence="3">DP1</strain>
    </source>
</reference>
<feature type="region of interest" description="Disordered" evidence="1">
    <location>
        <begin position="248"/>
        <end position="295"/>
    </location>
</feature>